<keyword evidence="1" id="KW-1133">Transmembrane helix</keyword>
<evidence type="ECO:0000313" key="2">
    <source>
        <dbReference type="EMBL" id="CAE1309727.1"/>
    </source>
</evidence>
<dbReference type="AlphaFoldDB" id="A0A812DTX4"/>
<accession>A0A812DTX4</accession>
<reference evidence="2" key="1">
    <citation type="submission" date="2021-01" db="EMBL/GenBank/DDBJ databases">
        <authorList>
            <person name="Li R."/>
            <person name="Bekaert M."/>
        </authorList>
    </citation>
    <scope>NUCLEOTIDE SEQUENCE</scope>
    <source>
        <strain evidence="2">Farmed</strain>
    </source>
</reference>
<protein>
    <submittedName>
        <fullName evidence="2">Uncharacterized protein</fullName>
    </submittedName>
</protein>
<keyword evidence="1" id="KW-0812">Transmembrane</keyword>
<dbReference type="Proteomes" id="UP000597762">
    <property type="component" value="Unassembled WGS sequence"/>
</dbReference>
<sequence length="221" mass="25702">MLIPFTFTCNLVFNHYPSFFLFIPHSLERSSLFFLLPSIDTFSFHLYIIFTQPSLSLLTSLLYFLAFFLISLTIGFFLLISFLFSPLSYTSFSFLFYSLSFLLFRLLPPLLHYLQLSFSFYSLFYSLFLLLFLLISFFSYLLFSIPILSLLFSFLKFDIINLFSSPSLIVSRIDFSSTTSIVSRIASYSLSVTMVFPSTSLIVSLLSLFLYQCILHSFLFN</sequence>
<gene>
    <name evidence="2" type="ORF">SPHA_61414</name>
</gene>
<keyword evidence="1" id="KW-0472">Membrane</keyword>
<feature type="transmembrane region" description="Helical" evidence="1">
    <location>
        <begin position="31"/>
        <end position="50"/>
    </location>
</feature>
<feature type="transmembrane region" description="Helical" evidence="1">
    <location>
        <begin position="120"/>
        <end position="141"/>
    </location>
</feature>
<feature type="transmembrane region" description="Helical" evidence="1">
    <location>
        <begin position="89"/>
        <end position="108"/>
    </location>
</feature>
<comment type="caution">
    <text evidence="2">The sequence shown here is derived from an EMBL/GenBank/DDBJ whole genome shotgun (WGS) entry which is preliminary data.</text>
</comment>
<proteinExistence type="predicted"/>
<keyword evidence="3" id="KW-1185">Reference proteome</keyword>
<dbReference type="EMBL" id="CAHIKZ030004340">
    <property type="protein sequence ID" value="CAE1309727.1"/>
    <property type="molecule type" value="Genomic_DNA"/>
</dbReference>
<evidence type="ECO:0000256" key="1">
    <source>
        <dbReference type="SAM" id="Phobius"/>
    </source>
</evidence>
<evidence type="ECO:0000313" key="3">
    <source>
        <dbReference type="Proteomes" id="UP000597762"/>
    </source>
</evidence>
<feature type="transmembrane region" description="Helical" evidence="1">
    <location>
        <begin position="62"/>
        <end position="83"/>
    </location>
</feature>
<organism evidence="2 3">
    <name type="scientific">Acanthosepion pharaonis</name>
    <name type="common">Pharaoh cuttlefish</name>
    <name type="synonym">Sepia pharaonis</name>
    <dbReference type="NCBI Taxonomy" id="158019"/>
    <lineage>
        <taxon>Eukaryota</taxon>
        <taxon>Metazoa</taxon>
        <taxon>Spiralia</taxon>
        <taxon>Lophotrochozoa</taxon>
        <taxon>Mollusca</taxon>
        <taxon>Cephalopoda</taxon>
        <taxon>Coleoidea</taxon>
        <taxon>Decapodiformes</taxon>
        <taxon>Sepiida</taxon>
        <taxon>Sepiina</taxon>
        <taxon>Sepiidae</taxon>
        <taxon>Acanthosepion</taxon>
    </lineage>
</organism>
<name>A0A812DTX4_ACAPH</name>
<feature type="transmembrane region" description="Helical" evidence="1">
    <location>
        <begin position="185"/>
        <end position="211"/>
    </location>
</feature>